<dbReference type="Pfam" id="PF06439">
    <property type="entry name" value="3keto-disac_hyd"/>
    <property type="match status" value="1"/>
</dbReference>
<accession>A0A9E8NHB8</accession>
<sequence length="576" mass="62763">MHHLIQKVSLLLLTCPVMVVGQTVKGNYSPLPLKDLSSFESSGANWSVQGNVSILPAGVAKVKTQSGEGVLLGNAGTALTTKLKASDMRLYVEFNVSPGAEGNLVLPGGQKVRISDSSKQQGAAGAATSGYVGQFPTQNAAKAPGLWQTIELSYDASVPNLANSARLNTLALNGVTVLETVYLPNSKATGDGQPISFEVTKGSIAFRNIGYQLLASRKPLALANLNYKVYSDKWDSKEYSKIDHEGKSAILTQEVTNGMREFHLVYEGDLDVSEAGEYIFTTIYSGPVLSLDVDGKSVLATGESTSQETHTGSVNLSQGKHQFKIHYSRFPWRQPALGLRVEKAGIRPYDLHVLSSLPEPEPKPYISVTPEMRPEMVRSFILLDGEKYKRTHCISVGSPDGWNYTVDLNRGALIQAWRGKFADVTEMWYERGEPQLLFPAGLKVHVSGRSSLAVLEDTNKAWPDSSNINFLGYKINAQGYPVFRYAIGSATVNDQLTSGGSSLSRTFTVEGNVSGPLYSLLASGKQIVEIEKGLYQVDDRYYVQTDKKVKVIIRPVGEVKELILPVSGTTSYSMFW</sequence>
<dbReference type="Gene3D" id="2.60.120.560">
    <property type="entry name" value="Exo-inulinase, domain 1"/>
    <property type="match status" value="1"/>
</dbReference>
<dbReference type="InterPro" id="IPR010496">
    <property type="entry name" value="AL/BT2_dom"/>
</dbReference>
<reference evidence="2" key="1">
    <citation type="submission" date="2022-11" db="EMBL/GenBank/DDBJ databases">
        <title>Dyadobacter pollutisoli sp. nov., isolated from plastic dumped soil.</title>
        <authorList>
            <person name="Kim J.M."/>
            <person name="Kim K.R."/>
            <person name="Lee J.K."/>
            <person name="Hao L."/>
            <person name="Jeon C.O."/>
        </authorList>
    </citation>
    <scope>NUCLEOTIDE SEQUENCE</scope>
    <source>
        <strain evidence="2">U1</strain>
    </source>
</reference>
<evidence type="ECO:0000259" key="1">
    <source>
        <dbReference type="Pfam" id="PF06439"/>
    </source>
</evidence>
<keyword evidence="3" id="KW-1185">Reference proteome</keyword>
<protein>
    <submittedName>
        <fullName evidence="2">DUF1080 domain-containing protein</fullName>
    </submittedName>
</protein>
<proteinExistence type="predicted"/>
<dbReference type="EMBL" id="CP112998">
    <property type="protein sequence ID" value="WAC14292.1"/>
    <property type="molecule type" value="Genomic_DNA"/>
</dbReference>
<dbReference type="GO" id="GO:0016787">
    <property type="term" value="F:hydrolase activity"/>
    <property type="evidence" value="ECO:0007669"/>
    <property type="project" value="InterPro"/>
</dbReference>
<dbReference type="Gene3D" id="2.60.120.380">
    <property type="match status" value="1"/>
</dbReference>
<feature type="domain" description="3-keto-alpha-glucoside-1,2-lyase/3-keto-2-hydroxy-glucal hydratase" evidence="1">
    <location>
        <begin position="35"/>
        <end position="209"/>
    </location>
</feature>
<dbReference type="RefSeq" id="WP_244824365.1">
    <property type="nucleotide sequence ID" value="NZ_CP112998.1"/>
</dbReference>
<dbReference type="KEGG" id="dpf:ON006_10110"/>
<organism evidence="2 3">
    <name type="scientific">Dyadobacter pollutisoli</name>
    <dbReference type="NCBI Taxonomy" id="2910158"/>
    <lineage>
        <taxon>Bacteria</taxon>
        <taxon>Pseudomonadati</taxon>
        <taxon>Bacteroidota</taxon>
        <taxon>Cytophagia</taxon>
        <taxon>Cytophagales</taxon>
        <taxon>Spirosomataceae</taxon>
        <taxon>Dyadobacter</taxon>
    </lineage>
</organism>
<gene>
    <name evidence="2" type="ORF">ON006_10110</name>
</gene>
<dbReference type="Proteomes" id="UP001164653">
    <property type="component" value="Chromosome"/>
</dbReference>
<evidence type="ECO:0000313" key="3">
    <source>
        <dbReference type="Proteomes" id="UP001164653"/>
    </source>
</evidence>
<evidence type="ECO:0000313" key="2">
    <source>
        <dbReference type="EMBL" id="WAC14292.1"/>
    </source>
</evidence>
<name>A0A9E8NHB8_9BACT</name>
<dbReference type="AlphaFoldDB" id="A0A9E8NHB8"/>